<evidence type="ECO:0000256" key="1">
    <source>
        <dbReference type="ARBA" id="ARBA00000109"/>
    </source>
</evidence>
<sequence>MEQEFLNELRAKFGIVYQNVDLLSEAFTQSSYVNEHPNLKLQDYQRIEFLGDAVMELTVSEYLYKKYPNYPEGKLTRLRAAIVCEDSFSAFARECHFDRYIKLGKGEEKNGARDRNSLLCDIFESFVGSLYLDQGKAAVQRFVAQVVFPKVERGDFSYVMDHKTNLQEFLQKDGEVEITYRLIAEAGPANDAQFTVEVVAHDQVLGQGTGHTKKAAEQVAAEVALRKLQQNNLINEKELTVWSLKH</sequence>
<reference evidence="12 13" key="1">
    <citation type="submission" date="2024-08" db="EMBL/GenBank/DDBJ databases">
        <authorList>
            <person name="Arias E."/>
        </authorList>
    </citation>
    <scope>NUCLEOTIDE SEQUENCE [LARGE SCALE GENOMIC DNA]</scope>
    <source>
        <strain evidence="12 13">FAM 25317</strain>
    </source>
</reference>
<dbReference type="SMART" id="SM00535">
    <property type="entry name" value="RIBOc"/>
    <property type="match status" value="1"/>
</dbReference>
<dbReference type="RefSeq" id="WP_407136851.1">
    <property type="nucleotide sequence ID" value="NZ_JBGQPK010000004.1"/>
</dbReference>
<feature type="binding site" evidence="9">
    <location>
        <position position="124"/>
    </location>
    <ligand>
        <name>Mg(2+)</name>
        <dbReference type="ChEBI" id="CHEBI:18420"/>
    </ligand>
</feature>
<keyword evidence="9" id="KW-0460">Magnesium</keyword>
<dbReference type="PROSITE" id="PS50137">
    <property type="entry name" value="DS_RBD"/>
    <property type="match status" value="1"/>
</dbReference>
<keyword evidence="4 9" id="KW-0507">mRNA processing</keyword>
<dbReference type="Gene3D" id="3.30.160.20">
    <property type="match status" value="1"/>
</dbReference>
<dbReference type="InterPro" id="IPR014720">
    <property type="entry name" value="dsRBD_dom"/>
</dbReference>
<comment type="caution">
    <text evidence="12">The sequence shown here is derived from an EMBL/GenBank/DDBJ whole genome shotgun (WGS) entry which is preliminary data.</text>
</comment>
<keyword evidence="3 9" id="KW-0698">rRNA processing</keyword>
<evidence type="ECO:0000259" key="10">
    <source>
        <dbReference type="PROSITE" id="PS50137"/>
    </source>
</evidence>
<dbReference type="NCBIfam" id="TIGR02191">
    <property type="entry name" value="RNaseIII"/>
    <property type="match status" value="1"/>
</dbReference>
<evidence type="ECO:0000256" key="3">
    <source>
        <dbReference type="ARBA" id="ARBA00022552"/>
    </source>
</evidence>
<evidence type="ECO:0000256" key="2">
    <source>
        <dbReference type="ARBA" id="ARBA00010183"/>
    </source>
</evidence>
<dbReference type="SMART" id="SM00358">
    <property type="entry name" value="DSRM"/>
    <property type="match status" value="1"/>
</dbReference>
<dbReference type="CDD" id="cd00593">
    <property type="entry name" value="RIBOc"/>
    <property type="match status" value="1"/>
</dbReference>
<dbReference type="Pfam" id="PF14622">
    <property type="entry name" value="Ribonucleas_3_3"/>
    <property type="match status" value="1"/>
</dbReference>
<evidence type="ECO:0000256" key="4">
    <source>
        <dbReference type="ARBA" id="ARBA00022664"/>
    </source>
</evidence>
<dbReference type="InterPro" id="IPR036389">
    <property type="entry name" value="RNase_III_sf"/>
</dbReference>
<dbReference type="SUPFAM" id="SSF69065">
    <property type="entry name" value="RNase III domain-like"/>
    <property type="match status" value="1"/>
</dbReference>
<keyword evidence="9" id="KW-0963">Cytoplasm</keyword>
<dbReference type="InterPro" id="IPR011907">
    <property type="entry name" value="RNase_III"/>
</dbReference>
<feature type="active site" evidence="9">
    <location>
        <position position="52"/>
    </location>
</feature>
<evidence type="ECO:0000256" key="8">
    <source>
        <dbReference type="ARBA" id="ARBA00022884"/>
    </source>
</evidence>
<feature type="binding site" evidence="9">
    <location>
        <position position="48"/>
    </location>
    <ligand>
        <name>Mg(2+)</name>
        <dbReference type="ChEBI" id="CHEBI:18420"/>
    </ligand>
</feature>
<dbReference type="PROSITE" id="PS50142">
    <property type="entry name" value="RNASE_3_2"/>
    <property type="match status" value="1"/>
</dbReference>
<proteinExistence type="inferred from homology"/>
<gene>
    <name evidence="9 12" type="primary">rnc</name>
    <name evidence="12" type="ORF">ACEN34_02020</name>
</gene>
<feature type="domain" description="RNase III" evidence="11">
    <location>
        <begin position="6"/>
        <end position="135"/>
    </location>
</feature>
<dbReference type="Pfam" id="PF00035">
    <property type="entry name" value="dsrm"/>
    <property type="match status" value="1"/>
</dbReference>
<dbReference type="GO" id="GO:0004525">
    <property type="term" value="F:ribonuclease III activity"/>
    <property type="evidence" value="ECO:0007669"/>
    <property type="project" value="UniProtKB-EC"/>
</dbReference>
<evidence type="ECO:0000256" key="6">
    <source>
        <dbReference type="ARBA" id="ARBA00022759"/>
    </source>
</evidence>
<dbReference type="PANTHER" id="PTHR11207:SF0">
    <property type="entry name" value="RIBONUCLEASE 3"/>
    <property type="match status" value="1"/>
</dbReference>
<dbReference type="Proteomes" id="UP001625389">
    <property type="component" value="Unassembled WGS sequence"/>
</dbReference>
<keyword evidence="9" id="KW-0479">Metal-binding</keyword>
<keyword evidence="13" id="KW-1185">Reference proteome</keyword>
<keyword evidence="8 9" id="KW-0694">RNA-binding</keyword>
<evidence type="ECO:0000256" key="9">
    <source>
        <dbReference type="HAMAP-Rule" id="MF_00104"/>
    </source>
</evidence>
<dbReference type="PANTHER" id="PTHR11207">
    <property type="entry name" value="RIBONUCLEASE III"/>
    <property type="match status" value="1"/>
</dbReference>
<dbReference type="HAMAP" id="MF_00104">
    <property type="entry name" value="RNase_III"/>
    <property type="match status" value="1"/>
</dbReference>
<comment type="cofactor">
    <cofactor evidence="9">
        <name>Mg(2+)</name>
        <dbReference type="ChEBI" id="CHEBI:18420"/>
    </cofactor>
</comment>
<feature type="binding site" evidence="9">
    <location>
        <position position="121"/>
    </location>
    <ligand>
        <name>Mg(2+)</name>
        <dbReference type="ChEBI" id="CHEBI:18420"/>
    </ligand>
</feature>
<keyword evidence="7 9" id="KW-0378">Hydrolase</keyword>
<feature type="active site" evidence="9">
    <location>
        <position position="124"/>
    </location>
</feature>
<dbReference type="Gene3D" id="1.10.1520.10">
    <property type="entry name" value="Ribonuclease III domain"/>
    <property type="match status" value="1"/>
</dbReference>
<evidence type="ECO:0000313" key="13">
    <source>
        <dbReference type="Proteomes" id="UP001625389"/>
    </source>
</evidence>
<feature type="domain" description="DRBM" evidence="10">
    <location>
        <begin position="161"/>
        <end position="230"/>
    </location>
</feature>
<comment type="function">
    <text evidence="9">Digests double-stranded RNA. Involved in the processing of primary rRNA transcript to yield the immediate precursors to the large and small rRNAs (23S and 16S). Processes some mRNAs, and tRNAs when they are encoded in the rRNA operon. Processes pre-crRNA and tracrRNA of type II CRISPR loci if present in the organism.</text>
</comment>
<evidence type="ECO:0000256" key="5">
    <source>
        <dbReference type="ARBA" id="ARBA00022722"/>
    </source>
</evidence>
<comment type="catalytic activity">
    <reaction evidence="1 9">
        <text>Endonucleolytic cleavage to 5'-phosphomonoester.</text>
        <dbReference type="EC" id="3.1.26.3"/>
    </reaction>
</comment>
<protein>
    <recommendedName>
        <fullName evidence="9">Ribonuclease 3</fullName>
        <ecNumber evidence="9">3.1.26.3</ecNumber>
    </recommendedName>
    <alternativeName>
        <fullName evidence="9">Ribonuclease III</fullName>
        <shortName evidence="9">RNase III</shortName>
    </alternativeName>
</protein>
<accession>A0ABW8U9B2</accession>
<name>A0ABW8U9B2_9LACO</name>
<keyword evidence="9" id="KW-0819">tRNA processing</keyword>
<dbReference type="EMBL" id="JBGQPK010000004">
    <property type="protein sequence ID" value="MFL2028387.1"/>
    <property type="molecule type" value="Genomic_DNA"/>
</dbReference>
<dbReference type="EC" id="3.1.26.3" evidence="9"/>
<dbReference type="SUPFAM" id="SSF54768">
    <property type="entry name" value="dsRNA-binding domain-like"/>
    <property type="match status" value="1"/>
</dbReference>
<evidence type="ECO:0000313" key="12">
    <source>
        <dbReference type="EMBL" id="MFL2028387.1"/>
    </source>
</evidence>
<evidence type="ECO:0000256" key="7">
    <source>
        <dbReference type="ARBA" id="ARBA00022801"/>
    </source>
</evidence>
<keyword evidence="6 9" id="KW-0255">Endonuclease</keyword>
<evidence type="ECO:0000259" key="11">
    <source>
        <dbReference type="PROSITE" id="PS50142"/>
    </source>
</evidence>
<comment type="similarity">
    <text evidence="2">Belongs to the ribonuclease III family.</text>
</comment>
<comment type="subcellular location">
    <subcellularLocation>
        <location evidence="9">Cytoplasm</location>
    </subcellularLocation>
</comment>
<keyword evidence="9" id="KW-0699">rRNA-binding</keyword>
<organism evidence="12 13">
    <name type="scientific">Loigolactobacillus zhaoyuanensis</name>
    <dbReference type="NCBI Taxonomy" id="2486017"/>
    <lineage>
        <taxon>Bacteria</taxon>
        <taxon>Bacillati</taxon>
        <taxon>Bacillota</taxon>
        <taxon>Bacilli</taxon>
        <taxon>Lactobacillales</taxon>
        <taxon>Lactobacillaceae</taxon>
        <taxon>Loigolactobacillus</taxon>
    </lineage>
</organism>
<dbReference type="CDD" id="cd10845">
    <property type="entry name" value="DSRM_RNAse_III_family"/>
    <property type="match status" value="1"/>
</dbReference>
<comment type="subunit">
    <text evidence="9">Homodimer.</text>
</comment>
<keyword evidence="5 9" id="KW-0540">Nuclease</keyword>
<dbReference type="InterPro" id="IPR000999">
    <property type="entry name" value="RNase_III_dom"/>
</dbReference>